<dbReference type="eggNOG" id="COG0445">
    <property type="taxonomic scope" value="Bacteria"/>
</dbReference>
<reference evidence="8 9" key="2">
    <citation type="journal article" date="2011" name="Stand. Genomic Sci.">
        <title>Complete genome sequence of Truepera radiovictrix type strain (RQ-24).</title>
        <authorList>
            <person name="Ivanova N."/>
            <person name="Rohde C."/>
            <person name="Munk C."/>
            <person name="Nolan M."/>
            <person name="Lucas S."/>
            <person name="Del Rio T.G."/>
            <person name="Tice H."/>
            <person name="Deshpande S."/>
            <person name="Cheng J.F."/>
            <person name="Tapia R."/>
            <person name="Han C."/>
            <person name="Goodwin L."/>
            <person name="Pitluck S."/>
            <person name="Liolios K."/>
            <person name="Mavromatis K."/>
            <person name="Mikhailova N."/>
            <person name="Pati A."/>
            <person name="Chen A."/>
            <person name="Palaniappan K."/>
            <person name="Land M."/>
            <person name="Hauser L."/>
            <person name="Chang Y.J."/>
            <person name="Jeffries C.D."/>
            <person name="Brambilla E."/>
            <person name="Rohde M."/>
            <person name="Goker M."/>
            <person name="Tindall B.J."/>
            <person name="Woyke T."/>
            <person name="Bristow J."/>
            <person name="Eisen J.A."/>
            <person name="Markowitz V."/>
            <person name="Hugenholtz P."/>
            <person name="Kyrpides N.C."/>
            <person name="Klenk H.P."/>
            <person name="Lapidus A."/>
        </authorList>
    </citation>
    <scope>NUCLEOTIDE SEQUENCE [LARGE SCALE GENOMIC DNA]</scope>
    <source>
        <strain evidence="9">DSM 17093 / CIP 108686 / LMG 22925 / RQ-24</strain>
    </source>
</reference>
<evidence type="ECO:0000256" key="4">
    <source>
        <dbReference type="ARBA" id="ARBA00022827"/>
    </source>
</evidence>
<dbReference type="OrthoDB" id="60749at2"/>
<dbReference type="KEGG" id="tra:Trad_1209"/>
<dbReference type="GO" id="GO:0050660">
    <property type="term" value="F:flavin adenine dinucleotide binding"/>
    <property type="evidence" value="ECO:0007669"/>
    <property type="project" value="InterPro"/>
</dbReference>
<protein>
    <submittedName>
        <fullName evidence="8">Glucose-inhibited division protein A</fullName>
    </submittedName>
</protein>
<dbReference type="InterPro" id="IPR002218">
    <property type="entry name" value="MnmG-rel"/>
</dbReference>
<name>D7CW69_TRURR</name>
<dbReference type="STRING" id="649638.Trad_1209"/>
<feature type="domain" description="MnmG N-terminal" evidence="7">
    <location>
        <begin position="11"/>
        <end position="190"/>
    </location>
</feature>
<dbReference type="HOGENOM" id="CLU_1203683_0_0_0"/>
<comment type="cofactor">
    <cofactor evidence="1">
        <name>FAD</name>
        <dbReference type="ChEBI" id="CHEBI:57692"/>
    </cofactor>
</comment>
<dbReference type="Pfam" id="PF01134">
    <property type="entry name" value="GIDA"/>
    <property type="match status" value="1"/>
</dbReference>
<evidence type="ECO:0000256" key="6">
    <source>
        <dbReference type="ARBA" id="ARBA00025948"/>
    </source>
</evidence>
<dbReference type="EMBL" id="CP002049">
    <property type="protein sequence ID" value="ADI14332.1"/>
    <property type="molecule type" value="Genomic_DNA"/>
</dbReference>
<proteinExistence type="predicted"/>
<dbReference type="PANTHER" id="PTHR11806">
    <property type="entry name" value="GLUCOSE INHIBITED DIVISION PROTEIN A"/>
    <property type="match status" value="1"/>
</dbReference>
<reference evidence="9" key="1">
    <citation type="submission" date="2010-05" db="EMBL/GenBank/DDBJ databases">
        <title>The complete genome of Truepera radiovictris DSM 17093.</title>
        <authorList>
            <consortium name="US DOE Joint Genome Institute (JGI-PGF)"/>
            <person name="Lucas S."/>
            <person name="Copeland A."/>
            <person name="Lapidus A."/>
            <person name="Glavina del Rio T."/>
            <person name="Dalin E."/>
            <person name="Tice H."/>
            <person name="Bruce D."/>
            <person name="Goodwin L."/>
            <person name="Pitluck S."/>
            <person name="Kyrpides N."/>
            <person name="Mavromatis K."/>
            <person name="Ovchinnikova G."/>
            <person name="Munk A.C."/>
            <person name="Detter J.C."/>
            <person name="Han C."/>
            <person name="Tapia R."/>
            <person name="Land M."/>
            <person name="Hauser L."/>
            <person name="Markowitz V."/>
            <person name="Cheng J.-F."/>
            <person name="Hugenholtz P."/>
            <person name="Woyke T."/>
            <person name="Wu D."/>
            <person name="Tindall B."/>
            <person name="Pomrenke H.G."/>
            <person name="Brambilla E."/>
            <person name="Klenk H.-P."/>
            <person name="Eisen J.A."/>
        </authorList>
    </citation>
    <scope>NUCLEOTIDE SEQUENCE [LARGE SCALE GENOMIC DNA]</scope>
    <source>
        <strain evidence="9">DSM 17093 / CIP 108686 / LMG 22925 / RQ-24</strain>
    </source>
</reference>
<dbReference type="SUPFAM" id="SSF51905">
    <property type="entry name" value="FAD/NAD(P)-binding domain"/>
    <property type="match status" value="1"/>
</dbReference>
<comment type="subunit">
    <text evidence="6">Homodimer. Heterotetramer of two MnmE and two MnmG subunits.</text>
</comment>
<evidence type="ECO:0000313" key="9">
    <source>
        <dbReference type="Proteomes" id="UP000000379"/>
    </source>
</evidence>
<evidence type="ECO:0000256" key="1">
    <source>
        <dbReference type="ARBA" id="ARBA00001974"/>
    </source>
</evidence>
<gene>
    <name evidence="8" type="ordered locus">Trad_1209</name>
</gene>
<dbReference type="Proteomes" id="UP000000379">
    <property type="component" value="Chromosome"/>
</dbReference>
<evidence type="ECO:0000256" key="2">
    <source>
        <dbReference type="ARBA" id="ARBA00022630"/>
    </source>
</evidence>
<dbReference type="Gene3D" id="3.50.50.60">
    <property type="entry name" value="FAD/NAD(P)-binding domain"/>
    <property type="match status" value="1"/>
</dbReference>
<organism evidence="8 9">
    <name type="scientific">Truepera radiovictrix (strain DSM 17093 / CIP 108686 / LMG 22925 / RQ-24)</name>
    <dbReference type="NCBI Taxonomy" id="649638"/>
    <lineage>
        <taxon>Bacteria</taxon>
        <taxon>Thermotogati</taxon>
        <taxon>Deinococcota</taxon>
        <taxon>Deinococci</taxon>
        <taxon>Trueperales</taxon>
        <taxon>Trueperaceae</taxon>
        <taxon>Truepera</taxon>
    </lineage>
</organism>
<evidence type="ECO:0000256" key="3">
    <source>
        <dbReference type="ARBA" id="ARBA00022694"/>
    </source>
</evidence>
<dbReference type="AlphaFoldDB" id="D7CW69"/>
<keyword evidence="2" id="KW-0285">Flavoprotein</keyword>
<evidence type="ECO:0000313" key="8">
    <source>
        <dbReference type="EMBL" id="ADI14332.1"/>
    </source>
</evidence>
<evidence type="ECO:0000256" key="5">
    <source>
        <dbReference type="ARBA" id="ARBA00023027"/>
    </source>
</evidence>
<dbReference type="PANTHER" id="PTHR11806:SF0">
    <property type="entry name" value="PROTEIN MTO1 HOMOLOG, MITOCHONDRIAL"/>
    <property type="match status" value="1"/>
</dbReference>
<sequence length="259" mass="27022">MSAPASTRPHDLLVVGAGLAGSELALTCARAGLDVLLVTTSLDTVCNLFGDGASLRPPPGTVLAELVAGLLEAQEAQLQPDGSVYVGAWALHRRAKWALETHPKLHLLQSSVSALKLEAGRVVGVATWEGVDRLARCVALCAGSFLGARLRVGELTEAAGRLSEMAYDELFSDLRARGVAFERTERAAPASSGALPYTVSFHHLSAAAWDPETFAVPALPGLYAAGVCAVGELGYEAAAEQGRALAERLVVRLHPAGPR</sequence>
<dbReference type="InterPro" id="IPR040131">
    <property type="entry name" value="MnmG_N"/>
</dbReference>
<keyword evidence="9" id="KW-1185">Reference proteome</keyword>
<dbReference type="InterPro" id="IPR036188">
    <property type="entry name" value="FAD/NAD-bd_sf"/>
</dbReference>
<dbReference type="GO" id="GO:0002098">
    <property type="term" value="P:tRNA wobble uridine modification"/>
    <property type="evidence" value="ECO:0007669"/>
    <property type="project" value="TreeGrafter"/>
</dbReference>
<dbReference type="RefSeq" id="WP_013177702.1">
    <property type="nucleotide sequence ID" value="NC_014221.1"/>
</dbReference>
<keyword evidence="3" id="KW-0819">tRNA processing</keyword>
<keyword evidence="5" id="KW-0520">NAD</keyword>
<dbReference type="GO" id="GO:0005829">
    <property type="term" value="C:cytosol"/>
    <property type="evidence" value="ECO:0007669"/>
    <property type="project" value="TreeGrafter"/>
</dbReference>
<accession>D7CW69</accession>
<keyword evidence="4" id="KW-0274">FAD</keyword>
<dbReference type="GO" id="GO:0030488">
    <property type="term" value="P:tRNA methylation"/>
    <property type="evidence" value="ECO:0007669"/>
    <property type="project" value="TreeGrafter"/>
</dbReference>
<evidence type="ECO:0000259" key="7">
    <source>
        <dbReference type="Pfam" id="PF01134"/>
    </source>
</evidence>